<sequence>MPAAAVDCPKMLHGEFNYTVTDGGVSSCGANSSWDGCSDRDTPSVNTTLCDGDVAFSGK</sequence>
<dbReference type="EMBL" id="JAIWYP010000002">
    <property type="protein sequence ID" value="KAH3872002.1"/>
    <property type="molecule type" value="Genomic_DNA"/>
</dbReference>
<evidence type="ECO:0000313" key="1">
    <source>
        <dbReference type="EMBL" id="KAH3872002.1"/>
    </source>
</evidence>
<dbReference type="Proteomes" id="UP000828390">
    <property type="component" value="Unassembled WGS sequence"/>
</dbReference>
<gene>
    <name evidence="1" type="ORF">DPMN_035215</name>
</gene>
<reference evidence="1" key="1">
    <citation type="journal article" date="2019" name="bioRxiv">
        <title>The Genome of the Zebra Mussel, Dreissena polymorpha: A Resource for Invasive Species Research.</title>
        <authorList>
            <person name="McCartney M.A."/>
            <person name="Auch B."/>
            <person name="Kono T."/>
            <person name="Mallez S."/>
            <person name="Zhang Y."/>
            <person name="Obille A."/>
            <person name="Becker A."/>
            <person name="Abrahante J.E."/>
            <person name="Garbe J."/>
            <person name="Badalamenti J.P."/>
            <person name="Herman A."/>
            <person name="Mangelson H."/>
            <person name="Liachko I."/>
            <person name="Sullivan S."/>
            <person name="Sone E.D."/>
            <person name="Koren S."/>
            <person name="Silverstein K.A.T."/>
            <person name="Beckman K.B."/>
            <person name="Gohl D.M."/>
        </authorList>
    </citation>
    <scope>NUCLEOTIDE SEQUENCE</scope>
    <source>
        <strain evidence="1">Duluth1</strain>
        <tissue evidence="1">Whole animal</tissue>
    </source>
</reference>
<dbReference type="AlphaFoldDB" id="A0A9D4M6W1"/>
<comment type="caution">
    <text evidence="1">The sequence shown here is derived from an EMBL/GenBank/DDBJ whole genome shotgun (WGS) entry which is preliminary data.</text>
</comment>
<protein>
    <submittedName>
        <fullName evidence="1">Uncharacterized protein</fullName>
    </submittedName>
</protein>
<keyword evidence="2" id="KW-1185">Reference proteome</keyword>
<accession>A0A9D4M6W1</accession>
<evidence type="ECO:0000313" key="2">
    <source>
        <dbReference type="Proteomes" id="UP000828390"/>
    </source>
</evidence>
<name>A0A9D4M6W1_DREPO</name>
<reference evidence="1" key="2">
    <citation type="submission" date="2020-11" db="EMBL/GenBank/DDBJ databases">
        <authorList>
            <person name="McCartney M.A."/>
            <person name="Auch B."/>
            <person name="Kono T."/>
            <person name="Mallez S."/>
            <person name="Becker A."/>
            <person name="Gohl D.M."/>
            <person name="Silverstein K.A.T."/>
            <person name="Koren S."/>
            <person name="Bechman K.B."/>
            <person name="Herman A."/>
            <person name="Abrahante J.E."/>
            <person name="Garbe J."/>
        </authorList>
    </citation>
    <scope>NUCLEOTIDE SEQUENCE</scope>
    <source>
        <strain evidence="1">Duluth1</strain>
        <tissue evidence="1">Whole animal</tissue>
    </source>
</reference>
<organism evidence="1 2">
    <name type="scientific">Dreissena polymorpha</name>
    <name type="common">Zebra mussel</name>
    <name type="synonym">Mytilus polymorpha</name>
    <dbReference type="NCBI Taxonomy" id="45954"/>
    <lineage>
        <taxon>Eukaryota</taxon>
        <taxon>Metazoa</taxon>
        <taxon>Spiralia</taxon>
        <taxon>Lophotrochozoa</taxon>
        <taxon>Mollusca</taxon>
        <taxon>Bivalvia</taxon>
        <taxon>Autobranchia</taxon>
        <taxon>Heteroconchia</taxon>
        <taxon>Euheterodonta</taxon>
        <taxon>Imparidentia</taxon>
        <taxon>Neoheterodontei</taxon>
        <taxon>Myida</taxon>
        <taxon>Dreissenoidea</taxon>
        <taxon>Dreissenidae</taxon>
        <taxon>Dreissena</taxon>
    </lineage>
</organism>
<proteinExistence type="predicted"/>